<keyword evidence="4 15" id="KW-0285">Flavoprotein</keyword>
<dbReference type="GO" id="GO:0009231">
    <property type="term" value="P:riboflavin biosynthetic process"/>
    <property type="evidence" value="ECO:0007669"/>
    <property type="project" value="InterPro"/>
</dbReference>
<proteinExistence type="inferred from homology"/>
<evidence type="ECO:0000256" key="8">
    <source>
        <dbReference type="ARBA" id="ARBA00022741"/>
    </source>
</evidence>
<dbReference type="AlphaFoldDB" id="A0A4D6YH91"/>
<dbReference type="GO" id="GO:0003919">
    <property type="term" value="F:FMN adenylyltransferase activity"/>
    <property type="evidence" value="ECO:0007669"/>
    <property type="project" value="UniProtKB-UniRule"/>
</dbReference>
<dbReference type="SMART" id="SM00904">
    <property type="entry name" value="Flavokinase"/>
    <property type="match status" value="1"/>
</dbReference>
<comment type="similarity">
    <text evidence="15">Belongs to the ribF family.</text>
</comment>
<dbReference type="PIRSF" id="PIRSF004491">
    <property type="entry name" value="FAD_Synth"/>
    <property type="match status" value="1"/>
</dbReference>
<dbReference type="Pfam" id="PF01687">
    <property type="entry name" value="Flavokinase"/>
    <property type="match status" value="1"/>
</dbReference>
<comment type="pathway">
    <text evidence="2 15">Cofactor biosynthesis; FAD biosynthesis; FAD from FMN: step 1/1.</text>
</comment>
<dbReference type="Gene3D" id="2.40.30.30">
    <property type="entry name" value="Riboflavin kinase-like"/>
    <property type="match status" value="1"/>
</dbReference>
<dbReference type="GO" id="GO:0005524">
    <property type="term" value="F:ATP binding"/>
    <property type="evidence" value="ECO:0007669"/>
    <property type="project" value="UniProtKB-UniRule"/>
</dbReference>
<keyword evidence="7 15" id="KW-0548">Nucleotidyltransferase</keyword>
<dbReference type="GO" id="GO:0006747">
    <property type="term" value="P:FAD biosynthetic process"/>
    <property type="evidence" value="ECO:0007669"/>
    <property type="project" value="UniProtKB-UniRule"/>
</dbReference>
<dbReference type="UniPathway" id="UPA00277">
    <property type="reaction ID" value="UER00407"/>
</dbReference>
<evidence type="ECO:0000256" key="12">
    <source>
        <dbReference type="ARBA" id="ARBA00023268"/>
    </source>
</evidence>
<evidence type="ECO:0000256" key="6">
    <source>
        <dbReference type="ARBA" id="ARBA00022679"/>
    </source>
</evidence>
<keyword evidence="12" id="KW-0511">Multifunctional enzyme</keyword>
<dbReference type="OrthoDB" id="9803667at2"/>
<keyword evidence="10 15" id="KW-0274">FAD</keyword>
<comment type="catalytic activity">
    <reaction evidence="13 15">
        <text>riboflavin + ATP = FMN + ADP + H(+)</text>
        <dbReference type="Rhea" id="RHEA:14357"/>
        <dbReference type="ChEBI" id="CHEBI:15378"/>
        <dbReference type="ChEBI" id="CHEBI:30616"/>
        <dbReference type="ChEBI" id="CHEBI:57986"/>
        <dbReference type="ChEBI" id="CHEBI:58210"/>
        <dbReference type="ChEBI" id="CHEBI:456216"/>
        <dbReference type="EC" id="2.7.1.26"/>
    </reaction>
</comment>
<dbReference type="InterPro" id="IPR023468">
    <property type="entry name" value="Riboflavin_kinase"/>
</dbReference>
<name>A0A4D6YH91_9GAMM</name>
<evidence type="ECO:0000256" key="13">
    <source>
        <dbReference type="ARBA" id="ARBA00047880"/>
    </source>
</evidence>
<reference evidence="17 18" key="2">
    <citation type="submission" date="2019-05" db="EMBL/GenBank/DDBJ databases">
        <title>Genome evolution of the obligate endosymbiont Buchnera aphidicola.</title>
        <authorList>
            <person name="Moran N.A."/>
        </authorList>
    </citation>
    <scope>NUCLEOTIDE SEQUENCE [LARGE SCALE GENOMIC DNA]</scope>
    <source>
        <strain evidence="17 18">Msa</strain>
    </source>
</reference>
<organism evidence="17 18">
    <name type="scientific">Buchnera aphidicola</name>
    <name type="common">Macrosiphoniella sanborni</name>
    <dbReference type="NCBI Taxonomy" id="1241865"/>
    <lineage>
        <taxon>Bacteria</taxon>
        <taxon>Pseudomonadati</taxon>
        <taxon>Pseudomonadota</taxon>
        <taxon>Gammaproteobacteria</taxon>
        <taxon>Enterobacterales</taxon>
        <taxon>Erwiniaceae</taxon>
        <taxon>Buchnera</taxon>
    </lineage>
</organism>
<evidence type="ECO:0000256" key="10">
    <source>
        <dbReference type="ARBA" id="ARBA00022827"/>
    </source>
</evidence>
<dbReference type="GO" id="GO:0008531">
    <property type="term" value="F:riboflavin kinase activity"/>
    <property type="evidence" value="ECO:0007669"/>
    <property type="project" value="UniProtKB-UniRule"/>
</dbReference>
<dbReference type="Pfam" id="PF06574">
    <property type="entry name" value="FAD_syn"/>
    <property type="match status" value="1"/>
</dbReference>
<evidence type="ECO:0000313" key="18">
    <source>
        <dbReference type="Proteomes" id="UP000298745"/>
    </source>
</evidence>
<dbReference type="FunFam" id="3.40.50.620:FF:000021">
    <property type="entry name" value="Riboflavin biosynthesis protein"/>
    <property type="match status" value="1"/>
</dbReference>
<dbReference type="InterPro" id="IPR023465">
    <property type="entry name" value="Riboflavin_kinase_dom_sf"/>
</dbReference>
<sequence>MKIIRGIHNIQDISFHSVITIGKFDGIHLGHQKLFLKTYKISAQYKLLSIVILFEPQPLEFFKKNNSPIRITKFREKVKWISSYNIDKILCIRFNQSFKSVKPQDFITNILINKLHMKFIVIGNDFRFGFNRNGNIELLKKLGDKYKFSIIKIRSLYKKSMKISSTNIRKALSKNNIKLANNFLGRQFSISGKVIHGDKLARTINYPTANIRLDQKFLLNHGVYAVKIKCSINKNFLGISNIGVKPTFMKNTVTLLEVHLFNTNIDLYGKYIEVFIYKKIRDEQLFSSKEELKNQIFQDIIKVKKYFKIS</sequence>
<dbReference type="EC" id="2.7.1.26" evidence="15"/>
<reference evidence="17 18" key="1">
    <citation type="submission" date="2018-12" db="EMBL/GenBank/DDBJ databases">
        <authorList>
            <person name="Chong R.A."/>
        </authorList>
    </citation>
    <scope>NUCLEOTIDE SEQUENCE [LARGE SCALE GENOMIC DNA]</scope>
    <source>
        <strain evidence="17 18">Msa</strain>
    </source>
</reference>
<evidence type="ECO:0000256" key="5">
    <source>
        <dbReference type="ARBA" id="ARBA00022643"/>
    </source>
</evidence>
<evidence type="ECO:0000259" key="16">
    <source>
        <dbReference type="SMART" id="SM00904"/>
    </source>
</evidence>
<dbReference type="NCBIfam" id="NF004162">
    <property type="entry name" value="PRK05627.1-5"/>
    <property type="match status" value="1"/>
</dbReference>
<comment type="function">
    <text evidence="1">Catalyzes the phosphorylation of riboflavin to FMN followed by the adenylation of FMN to FAD.</text>
</comment>
<comment type="pathway">
    <text evidence="3 15">Cofactor biosynthesis; FMN biosynthesis; FMN from riboflavin (ATP route): step 1/1.</text>
</comment>
<evidence type="ECO:0000256" key="7">
    <source>
        <dbReference type="ARBA" id="ARBA00022695"/>
    </source>
</evidence>
<dbReference type="NCBIfam" id="NF004159">
    <property type="entry name" value="PRK05627.1-2"/>
    <property type="match status" value="1"/>
</dbReference>
<accession>A0A4D6YH91</accession>
<dbReference type="NCBIfam" id="TIGR00083">
    <property type="entry name" value="ribF"/>
    <property type="match status" value="1"/>
</dbReference>
<dbReference type="EMBL" id="CP034864">
    <property type="protein sequence ID" value="QCI23705.1"/>
    <property type="molecule type" value="Genomic_DNA"/>
</dbReference>
<evidence type="ECO:0000256" key="3">
    <source>
        <dbReference type="ARBA" id="ARBA00005201"/>
    </source>
</evidence>
<evidence type="ECO:0000256" key="9">
    <source>
        <dbReference type="ARBA" id="ARBA00022777"/>
    </source>
</evidence>
<feature type="domain" description="Riboflavin kinase" evidence="16">
    <location>
        <begin position="183"/>
        <end position="308"/>
    </location>
</feature>
<comment type="catalytic activity">
    <reaction evidence="14 15">
        <text>FMN + ATP + H(+) = FAD + diphosphate</text>
        <dbReference type="Rhea" id="RHEA:17237"/>
        <dbReference type="ChEBI" id="CHEBI:15378"/>
        <dbReference type="ChEBI" id="CHEBI:30616"/>
        <dbReference type="ChEBI" id="CHEBI:33019"/>
        <dbReference type="ChEBI" id="CHEBI:57692"/>
        <dbReference type="ChEBI" id="CHEBI:58210"/>
        <dbReference type="EC" id="2.7.7.2"/>
    </reaction>
</comment>
<dbReference type="InterPro" id="IPR014729">
    <property type="entry name" value="Rossmann-like_a/b/a_fold"/>
</dbReference>
<evidence type="ECO:0000256" key="11">
    <source>
        <dbReference type="ARBA" id="ARBA00022840"/>
    </source>
</evidence>
<evidence type="ECO:0000256" key="14">
    <source>
        <dbReference type="ARBA" id="ARBA00049494"/>
    </source>
</evidence>
<dbReference type="EC" id="2.7.7.2" evidence="15"/>
<dbReference type="PANTHER" id="PTHR22749">
    <property type="entry name" value="RIBOFLAVIN KINASE/FMN ADENYLYLTRANSFERASE"/>
    <property type="match status" value="1"/>
</dbReference>
<dbReference type="InterPro" id="IPR015864">
    <property type="entry name" value="FAD_synthase"/>
</dbReference>
<dbReference type="NCBIfam" id="NF004163">
    <property type="entry name" value="PRK05627.1-6"/>
    <property type="match status" value="1"/>
</dbReference>
<dbReference type="Gene3D" id="3.40.50.620">
    <property type="entry name" value="HUPs"/>
    <property type="match status" value="1"/>
</dbReference>
<dbReference type="GO" id="GO:0009398">
    <property type="term" value="P:FMN biosynthetic process"/>
    <property type="evidence" value="ECO:0007669"/>
    <property type="project" value="UniProtKB-UniRule"/>
</dbReference>
<dbReference type="SUPFAM" id="SSF52374">
    <property type="entry name" value="Nucleotidylyl transferase"/>
    <property type="match status" value="1"/>
</dbReference>
<dbReference type="SUPFAM" id="SSF82114">
    <property type="entry name" value="Riboflavin kinase-like"/>
    <property type="match status" value="1"/>
</dbReference>
<evidence type="ECO:0000256" key="15">
    <source>
        <dbReference type="PIRNR" id="PIRNR004491"/>
    </source>
</evidence>
<evidence type="ECO:0000313" key="17">
    <source>
        <dbReference type="EMBL" id="QCI23705.1"/>
    </source>
</evidence>
<dbReference type="UniPathway" id="UPA00276">
    <property type="reaction ID" value="UER00406"/>
</dbReference>
<evidence type="ECO:0000256" key="1">
    <source>
        <dbReference type="ARBA" id="ARBA00002121"/>
    </source>
</evidence>
<dbReference type="PANTHER" id="PTHR22749:SF6">
    <property type="entry name" value="RIBOFLAVIN KINASE"/>
    <property type="match status" value="1"/>
</dbReference>
<keyword evidence="11 15" id="KW-0067">ATP-binding</keyword>
<gene>
    <name evidence="17" type="ORF">D9V74_00690</name>
</gene>
<keyword evidence="9 15" id="KW-0418">Kinase</keyword>
<evidence type="ECO:0000256" key="2">
    <source>
        <dbReference type="ARBA" id="ARBA00004726"/>
    </source>
</evidence>
<keyword evidence="5 15" id="KW-0288">FMN</keyword>
<keyword evidence="6 15" id="KW-0808">Transferase</keyword>
<dbReference type="InterPro" id="IPR002606">
    <property type="entry name" value="Riboflavin_kinase_bac"/>
</dbReference>
<dbReference type="InterPro" id="IPR015865">
    <property type="entry name" value="Riboflavin_kinase_bac/euk"/>
</dbReference>
<dbReference type="RefSeq" id="WP_158362351.1">
    <property type="nucleotide sequence ID" value="NZ_CP034864.1"/>
</dbReference>
<dbReference type="Proteomes" id="UP000298745">
    <property type="component" value="Chromosome"/>
</dbReference>
<evidence type="ECO:0000256" key="4">
    <source>
        <dbReference type="ARBA" id="ARBA00022630"/>
    </source>
</evidence>
<keyword evidence="8 15" id="KW-0547">Nucleotide-binding</keyword>
<dbReference type="CDD" id="cd02064">
    <property type="entry name" value="FAD_synthetase_N"/>
    <property type="match status" value="1"/>
</dbReference>
<protein>
    <recommendedName>
        <fullName evidence="15">Riboflavin biosynthesis protein</fullName>
    </recommendedName>
    <domain>
        <recommendedName>
            <fullName evidence="15">Riboflavin kinase</fullName>
            <ecNumber evidence="15">2.7.1.26</ecNumber>
        </recommendedName>
        <alternativeName>
            <fullName evidence="15">Flavokinase</fullName>
        </alternativeName>
    </domain>
    <domain>
        <recommendedName>
            <fullName evidence="15">FMN adenylyltransferase</fullName>
            <ecNumber evidence="15">2.7.7.2</ecNumber>
        </recommendedName>
        <alternativeName>
            <fullName evidence="15">FAD pyrophosphorylase</fullName>
        </alternativeName>
        <alternativeName>
            <fullName evidence="15">FAD synthase</fullName>
        </alternativeName>
    </domain>
</protein>